<keyword evidence="2" id="KW-1185">Reference proteome</keyword>
<proteinExistence type="predicted"/>
<evidence type="ECO:0000313" key="1">
    <source>
        <dbReference type="EMBL" id="KIM45023.1"/>
    </source>
</evidence>
<reference evidence="2" key="2">
    <citation type="submission" date="2015-01" db="EMBL/GenBank/DDBJ databases">
        <title>Evolutionary Origins and Diversification of the Mycorrhizal Mutualists.</title>
        <authorList>
            <consortium name="DOE Joint Genome Institute"/>
            <consortium name="Mycorrhizal Genomics Consortium"/>
            <person name="Kohler A."/>
            <person name="Kuo A."/>
            <person name="Nagy L.G."/>
            <person name="Floudas D."/>
            <person name="Copeland A."/>
            <person name="Barry K.W."/>
            <person name="Cichocki N."/>
            <person name="Veneault-Fourrey C."/>
            <person name="LaButti K."/>
            <person name="Lindquist E.A."/>
            <person name="Lipzen A."/>
            <person name="Lundell T."/>
            <person name="Morin E."/>
            <person name="Murat C."/>
            <person name="Riley R."/>
            <person name="Ohm R."/>
            <person name="Sun H."/>
            <person name="Tunlid A."/>
            <person name="Henrissat B."/>
            <person name="Grigoriev I.V."/>
            <person name="Hibbett D.S."/>
            <person name="Martin F."/>
        </authorList>
    </citation>
    <scope>NUCLEOTIDE SEQUENCE [LARGE SCALE GENOMIC DNA]</scope>
    <source>
        <strain evidence="2">h7</strain>
    </source>
</reference>
<dbReference type="OrthoDB" id="3046524at2759"/>
<protein>
    <submittedName>
        <fullName evidence="1">Uncharacterized protein</fullName>
    </submittedName>
</protein>
<dbReference type="Proteomes" id="UP000053424">
    <property type="component" value="Unassembled WGS sequence"/>
</dbReference>
<dbReference type="HOGENOM" id="CLU_2746927_0_0_1"/>
<dbReference type="EMBL" id="KN831772">
    <property type="protein sequence ID" value="KIM45023.1"/>
    <property type="molecule type" value="Genomic_DNA"/>
</dbReference>
<accession>A0A0C2Y5A1</accession>
<dbReference type="AlphaFoldDB" id="A0A0C2Y5A1"/>
<reference evidence="1 2" key="1">
    <citation type="submission" date="2014-04" db="EMBL/GenBank/DDBJ databases">
        <authorList>
            <consortium name="DOE Joint Genome Institute"/>
            <person name="Kuo A."/>
            <person name="Gay G."/>
            <person name="Dore J."/>
            <person name="Kohler A."/>
            <person name="Nagy L.G."/>
            <person name="Floudas D."/>
            <person name="Copeland A."/>
            <person name="Barry K.W."/>
            <person name="Cichocki N."/>
            <person name="Veneault-Fourrey C."/>
            <person name="LaButti K."/>
            <person name="Lindquist E.A."/>
            <person name="Lipzen A."/>
            <person name="Lundell T."/>
            <person name="Morin E."/>
            <person name="Murat C."/>
            <person name="Sun H."/>
            <person name="Tunlid A."/>
            <person name="Henrissat B."/>
            <person name="Grigoriev I.V."/>
            <person name="Hibbett D.S."/>
            <person name="Martin F."/>
            <person name="Nordberg H.P."/>
            <person name="Cantor M.N."/>
            <person name="Hua S.X."/>
        </authorList>
    </citation>
    <scope>NUCLEOTIDE SEQUENCE [LARGE SCALE GENOMIC DNA]</scope>
    <source>
        <strain evidence="2">h7</strain>
    </source>
</reference>
<organism evidence="1 2">
    <name type="scientific">Hebeloma cylindrosporum</name>
    <dbReference type="NCBI Taxonomy" id="76867"/>
    <lineage>
        <taxon>Eukaryota</taxon>
        <taxon>Fungi</taxon>
        <taxon>Dikarya</taxon>
        <taxon>Basidiomycota</taxon>
        <taxon>Agaricomycotina</taxon>
        <taxon>Agaricomycetes</taxon>
        <taxon>Agaricomycetidae</taxon>
        <taxon>Agaricales</taxon>
        <taxon>Agaricineae</taxon>
        <taxon>Hymenogastraceae</taxon>
        <taxon>Hebeloma</taxon>
    </lineage>
</organism>
<gene>
    <name evidence="1" type="ORF">M413DRAFT_66133</name>
</gene>
<sequence>EVLDEPMIEIRKAQEGLNFLLVGQCRPLLYAGDLNWVHRDTVLQDDDTEVFDGDLLEFALLWFEVQLVLLH</sequence>
<name>A0A0C2Y5A1_HEBCY</name>
<evidence type="ECO:0000313" key="2">
    <source>
        <dbReference type="Proteomes" id="UP000053424"/>
    </source>
</evidence>
<feature type="non-terminal residue" evidence="1">
    <location>
        <position position="1"/>
    </location>
</feature>